<sequence>MNISELLTSDAGPADSSQHHHFISNPHHRDIPTEILQSNLDTSHTSVANGARQEQSNLDDVLVTQESRPLNNGAAGRRSLRAKSDSPPAPSPQTVRPLSPKYGFQIRFTIADEDTGGNNSTLPDTSHAEPEIPGSIHKGEVHLEHRQPPAAASNRGKFPHQIRSASPKRRKSTDTSPIKVEMCANSELPEDDVDLVSGATQEAVRDGTTTLRRNSKTIRPRKSMHGDAFNKTCYCGGKTREEKERPMFQCGNCGKYFHQSCIQLIQQWKPEFKPLLGDDFYFYRCKRCSHGRETMKRLPMTWVDVIHVTLFHLSATEPPRKVSQDKLKYYGWKTDICAFIDRNWSKFWLKSRTATWENTVASCLSTQKRFLPGTKHFGHDQGLWALESMALPSSYEHSKRGREAEYDIGLDGALQEHERVKPKRKRLDLESDTDSVVSGTTKVKKSRNTGRSVSVGTQDGANRPRQKRRPKKKRMEEEYIDPATAIELYPDVDNPRAPVQMSNDTTHRAPQMTVTDGGYTVYTDKGYRMAKATHGVWEGSWYYEVLINEHQGHTRIGWSQISGDLQAPCGYDRFSYAYRDNPGTLFHVAKAIADAPEGYAAGYGPGDVIGMSIHLPPCESMDDLLRRLWTRESQYLPFRSKPLTVAEGSEIIYYKNGECLGVAFRDLYRGKYHPAISSYKGGSVTLNFGPNFRYPPPPGVRPFCEADSLPLWDTSQAELDEEGRGDSIELDVKGEMEIDTPGNLSSLDGEGEEDEGPFAPNSYEVGEVERKVFIPDSNGNGDGRIVTMDADEVSGIEALLSLGGMFGGTSGDSPKTANGYDNLSSTRGNEDMQHRRMAESEARQHDALSVDIEAKEAEVVELIRRSSGVEASTIPPISPSCNGSGGVAMEIEAKEAEVKEMIRRSSLGENTIQAKNEGFDPMDVNVQDVGVSESISRLKEKEMDGHGSTSLVVESGPGTHSNPLHVEDPPAASPPALVTKADDDEPVNSNDGGNVHMNIGNDENVKE</sequence>
<evidence type="ECO:0000256" key="7">
    <source>
        <dbReference type="SAM" id="MobiDB-lite"/>
    </source>
</evidence>
<feature type="compositionally biased region" description="Polar residues" evidence="7">
    <location>
        <begin position="449"/>
        <end position="460"/>
    </location>
</feature>
<feature type="region of interest" description="Disordered" evidence="7">
    <location>
        <begin position="65"/>
        <end position="99"/>
    </location>
</feature>
<proteinExistence type="inferred from homology"/>
<keyword evidence="2" id="KW-0479">Metal-binding</keyword>
<evidence type="ECO:0000256" key="3">
    <source>
        <dbReference type="ARBA" id="ARBA00022771"/>
    </source>
</evidence>
<dbReference type="PANTHER" id="PTHR10598">
    <property type="entry name" value="SET1/ASH2 HISTONE METHYLTRANSFERASE COMPLEX SUBUNIT ASH2"/>
    <property type="match status" value="1"/>
</dbReference>
<dbReference type="EMBL" id="KQ257456">
    <property type="protein sequence ID" value="KND00075.1"/>
    <property type="molecule type" value="Genomic_DNA"/>
</dbReference>
<feature type="region of interest" description="Disordered" evidence="7">
    <location>
        <begin position="112"/>
        <end position="134"/>
    </location>
</feature>
<evidence type="ECO:0000313" key="10">
    <source>
        <dbReference type="Proteomes" id="UP000053201"/>
    </source>
</evidence>
<dbReference type="Proteomes" id="UP000053201">
    <property type="component" value="Unassembled WGS sequence"/>
</dbReference>
<dbReference type="Gene3D" id="2.60.120.920">
    <property type="match status" value="1"/>
</dbReference>
<accession>A0A0L0HGU0</accession>
<dbReference type="RefSeq" id="XP_016608114.1">
    <property type="nucleotide sequence ID" value="XM_016752654.1"/>
</dbReference>
<feature type="compositionally biased region" description="Basic residues" evidence="7">
    <location>
        <begin position="464"/>
        <end position="473"/>
    </location>
</feature>
<dbReference type="InterPro" id="IPR011011">
    <property type="entry name" value="Znf_FYVE_PHD"/>
</dbReference>
<evidence type="ECO:0000256" key="6">
    <source>
        <dbReference type="ARBA" id="ARBA00038149"/>
    </source>
</evidence>
<keyword evidence="4" id="KW-0862">Zinc</keyword>
<dbReference type="GO" id="GO:0048188">
    <property type="term" value="C:Set1C/COMPASS complex"/>
    <property type="evidence" value="ECO:0007669"/>
    <property type="project" value="InterPro"/>
</dbReference>
<organism evidence="9 10">
    <name type="scientific">Spizellomyces punctatus (strain DAOM BR117)</name>
    <dbReference type="NCBI Taxonomy" id="645134"/>
    <lineage>
        <taxon>Eukaryota</taxon>
        <taxon>Fungi</taxon>
        <taxon>Fungi incertae sedis</taxon>
        <taxon>Chytridiomycota</taxon>
        <taxon>Chytridiomycota incertae sedis</taxon>
        <taxon>Chytridiomycetes</taxon>
        <taxon>Spizellomycetales</taxon>
        <taxon>Spizellomycetaceae</taxon>
        <taxon>Spizellomyces</taxon>
    </lineage>
</organism>
<evidence type="ECO:0000256" key="1">
    <source>
        <dbReference type="ARBA" id="ARBA00004123"/>
    </source>
</evidence>
<dbReference type="InterPro" id="IPR043136">
    <property type="entry name" value="B30.2/SPRY_sf"/>
</dbReference>
<dbReference type="SMART" id="SM00449">
    <property type="entry name" value="SPRY"/>
    <property type="match status" value="1"/>
</dbReference>
<feature type="region of interest" description="Disordered" evidence="7">
    <location>
        <begin position="1"/>
        <end position="26"/>
    </location>
</feature>
<dbReference type="AlphaFoldDB" id="A0A0L0HGU0"/>
<dbReference type="FunCoup" id="A0A0L0HGU0">
    <property type="interactions" value="435"/>
</dbReference>
<dbReference type="GO" id="GO:0000976">
    <property type="term" value="F:transcription cis-regulatory region binding"/>
    <property type="evidence" value="ECO:0007669"/>
    <property type="project" value="TreeGrafter"/>
</dbReference>
<feature type="region of interest" description="Disordered" evidence="7">
    <location>
        <begin position="937"/>
        <end position="1007"/>
    </location>
</feature>
<evidence type="ECO:0000256" key="5">
    <source>
        <dbReference type="ARBA" id="ARBA00023242"/>
    </source>
</evidence>
<dbReference type="STRING" id="645134.A0A0L0HGU0"/>
<dbReference type="InterPro" id="IPR003877">
    <property type="entry name" value="SPRY_dom"/>
</dbReference>
<dbReference type="SUPFAM" id="SSF49899">
    <property type="entry name" value="Concanavalin A-like lectins/glucanases"/>
    <property type="match status" value="1"/>
</dbReference>
<feature type="region of interest" description="Disordered" evidence="7">
    <location>
        <begin position="417"/>
        <end position="477"/>
    </location>
</feature>
<dbReference type="GO" id="GO:0008270">
    <property type="term" value="F:zinc ion binding"/>
    <property type="evidence" value="ECO:0007669"/>
    <property type="project" value="UniProtKB-KW"/>
</dbReference>
<feature type="compositionally biased region" description="Polar residues" evidence="7">
    <location>
        <begin position="811"/>
        <end position="827"/>
    </location>
</feature>
<keyword evidence="10" id="KW-1185">Reference proteome</keyword>
<name>A0A0L0HGU0_SPIPD</name>
<dbReference type="eggNOG" id="KOG2626">
    <property type="taxonomic scope" value="Eukaryota"/>
</dbReference>
<protein>
    <recommendedName>
        <fullName evidence="8">B30.2/SPRY domain-containing protein</fullName>
    </recommendedName>
</protein>
<dbReference type="PROSITE" id="PS01359">
    <property type="entry name" value="ZF_PHD_1"/>
    <property type="match status" value="1"/>
</dbReference>
<dbReference type="SMART" id="SM00249">
    <property type="entry name" value="PHD"/>
    <property type="match status" value="1"/>
</dbReference>
<dbReference type="OrthoDB" id="21243at2759"/>
<feature type="region of interest" description="Disordered" evidence="7">
    <location>
        <begin position="146"/>
        <end position="176"/>
    </location>
</feature>
<dbReference type="InterPro" id="IPR019786">
    <property type="entry name" value="Zinc_finger_PHD-type_CS"/>
</dbReference>
<keyword evidence="5" id="KW-0539">Nucleus</keyword>
<evidence type="ECO:0000313" key="9">
    <source>
        <dbReference type="EMBL" id="KND00075.1"/>
    </source>
</evidence>
<dbReference type="InterPro" id="IPR001870">
    <property type="entry name" value="B30.2/SPRY"/>
</dbReference>
<dbReference type="InterPro" id="IPR001965">
    <property type="entry name" value="Znf_PHD"/>
</dbReference>
<dbReference type="CDD" id="cd12872">
    <property type="entry name" value="SPRY_Ash2"/>
    <property type="match status" value="1"/>
</dbReference>
<dbReference type="Gene3D" id="3.90.980.20">
    <property type="match status" value="1"/>
</dbReference>
<dbReference type="Pfam" id="PF00622">
    <property type="entry name" value="SPRY"/>
    <property type="match status" value="1"/>
</dbReference>
<reference evidence="9 10" key="1">
    <citation type="submission" date="2009-08" db="EMBL/GenBank/DDBJ databases">
        <title>The Genome Sequence of Spizellomyces punctatus strain DAOM BR117.</title>
        <authorList>
            <consortium name="The Broad Institute Genome Sequencing Platform"/>
            <person name="Russ C."/>
            <person name="Cuomo C."/>
            <person name="Shea T."/>
            <person name="Young S.K."/>
            <person name="Zeng Q."/>
            <person name="Koehrsen M."/>
            <person name="Haas B."/>
            <person name="Borodovsky M."/>
            <person name="Guigo R."/>
            <person name="Alvarado L."/>
            <person name="Berlin A."/>
            <person name="Bochicchio J."/>
            <person name="Borenstein D."/>
            <person name="Chapman S."/>
            <person name="Chen Z."/>
            <person name="Engels R."/>
            <person name="Freedman E."/>
            <person name="Gellesch M."/>
            <person name="Goldberg J."/>
            <person name="Griggs A."/>
            <person name="Gujja S."/>
            <person name="Heiman D."/>
            <person name="Hepburn T."/>
            <person name="Howarth C."/>
            <person name="Jen D."/>
            <person name="Larson L."/>
            <person name="Lewis B."/>
            <person name="Mehta T."/>
            <person name="Park D."/>
            <person name="Pearson M."/>
            <person name="Roberts A."/>
            <person name="Saif S."/>
            <person name="Shenoy N."/>
            <person name="Sisk P."/>
            <person name="Stolte C."/>
            <person name="Sykes S."/>
            <person name="Thomson T."/>
            <person name="Walk T."/>
            <person name="White J."/>
            <person name="Yandava C."/>
            <person name="Burger G."/>
            <person name="Gray M.W."/>
            <person name="Holland P.W.H."/>
            <person name="King N."/>
            <person name="Lang F.B.F."/>
            <person name="Roger A.J."/>
            <person name="Ruiz-Trillo I."/>
            <person name="Lander E."/>
            <person name="Nusbaum C."/>
        </authorList>
    </citation>
    <scope>NUCLEOTIDE SEQUENCE [LARGE SCALE GENOMIC DNA]</scope>
    <source>
        <strain evidence="9 10">DAOM BR117</strain>
    </source>
</reference>
<comment type="subcellular location">
    <subcellularLocation>
        <location evidence="1">Nucleus</location>
    </subcellularLocation>
</comment>
<dbReference type="PANTHER" id="PTHR10598:SF0">
    <property type="entry name" value="SET1_ASH2 HISTONE METHYLTRANSFERASE COMPLEX SUBUNIT ASH2"/>
    <property type="match status" value="1"/>
</dbReference>
<feature type="domain" description="B30.2/SPRY" evidence="8">
    <location>
        <begin position="481"/>
        <end position="693"/>
    </location>
</feature>
<evidence type="ECO:0000259" key="8">
    <source>
        <dbReference type="PROSITE" id="PS50188"/>
    </source>
</evidence>
<dbReference type="InterPro" id="IPR013320">
    <property type="entry name" value="ConA-like_dom_sf"/>
</dbReference>
<dbReference type="GeneID" id="27687865"/>
<dbReference type="VEuPathDB" id="FungiDB:SPPG_04416"/>
<feature type="region of interest" description="Disordered" evidence="7">
    <location>
        <begin position="807"/>
        <end position="831"/>
    </location>
</feature>
<dbReference type="InParanoid" id="A0A0L0HGU0"/>
<keyword evidence="3" id="KW-0863">Zinc-finger</keyword>
<gene>
    <name evidence="9" type="ORF">SPPG_04416</name>
</gene>
<comment type="similarity">
    <text evidence="6">Belongs to the cclA family.</text>
</comment>
<dbReference type="InterPro" id="IPR037353">
    <property type="entry name" value="ASH2"/>
</dbReference>
<dbReference type="PROSITE" id="PS50188">
    <property type="entry name" value="B302_SPRY"/>
    <property type="match status" value="1"/>
</dbReference>
<evidence type="ECO:0000256" key="4">
    <source>
        <dbReference type="ARBA" id="ARBA00022833"/>
    </source>
</evidence>
<feature type="compositionally biased region" description="Polar residues" evidence="7">
    <location>
        <begin position="947"/>
        <end position="962"/>
    </location>
</feature>
<evidence type="ECO:0000256" key="2">
    <source>
        <dbReference type="ARBA" id="ARBA00022723"/>
    </source>
</evidence>
<dbReference type="SUPFAM" id="SSF57903">
    <property type="entry name" value="FYVE/PHD zinc finger"/>
    <property type="match status" value="1"/>
</dbReference>